<keyword evidence="2" id="KW-1185">Reference proteome</keyword>
<dbReference type="Proteomes" id="UP000751190">
    <property type="component" value="Unassembled WGS sequence"/>
</dbReference>
<dbReference type="AlphaFoldDB" id="A0A8J5XH53"/>
<proteinExistence type="predicted"/>
<sequence>MVDYSRFREIEADDDDVAQAKVAKHNESMHVIHELLRRVDPDITDAAAALLVRFISAQHRGTQNNNLRRRAEVAALLSERTELLCKRAVERLLRLGQACVDESTARDFGERVDLKALLRVATEALNTLMFALVEGVSALARMSSAGPDRPLLDRYLRLEYASALIVAGHPDKCAEIPAGVPYGDVRDVKASASADGPAPQLGTCALAAVFALSTAIALGVHAWRSHVI</sequence>
<gene>
    <name evidence="1" type="ORF">KFE25_012499</name>
</gene>
<name>A0A8J5XH53_DIALT</name>
<comment type="caution">
    <text evidence="1">The sequence shown here is derived from an EMBL/GenBank/DDBJ whole genome shotgun (WGS) entry which is preliminary data.</text>
</comment>
<dbReference type="OrthoDB" id="10475514at2759"/>
<reference evidence="1" key="1">
    <citation type="submission" date="2021-05" db="EMBL/GenBank/DDBJ databases">
        <title>The genome of the haptophyte Pavlova lutheri (Diacronema luteri, Pavlovales) - a model for lipid biosynthesis in eukaryotic algae.</title>
        <authorList>
            <person name="Hulatt C.J."/>
            <person name="Posewitz M.C."/>
        </authorList>
    </citation>
    <scope>NUCLEOTIDE SEQUENCE</scope>
    <source>
        <strain evidence="1">NIVA-4/92</strain>
    </source>
</reference>
<evidence type="ECO:0000313" key="1">
    <source>
        <dbReference type="EMBL" id="KAG8465136.1"/>
    </source>
</evidence>
<dbReference type="EMBL" id="JAGTXO010000011">
    <property type="protein sequence ID" value="KAG8465136.1"/>
    <property type="molecule type" value="Genomic_DNA"/>
</dbReference>
<protein>
    <submittedName>
        <fullName evidence="1">Uncharacterized protein</fullName>
    </submittedName>
</protein>
<organism evidence="1 2">
    <name type="scientific">Diacronema lutheri</name>
    <name type="common">Unicellular marine alga</name>
    <name type="synonym">Monochrysis lutheri</name>
    <dbReference type="NCBI Taxonomy" id="2081491"/>
    <lineage>
        <taxon>Eukaryota</taxon>
        <taxon>Haptista</taxon>
        <taxon>Haptophyta</taxon>
        <taxon>Pavlovophyceae</taxon>
        <taxon>Pavlovales</taxon>
        <taxon>Pavlovaceae</taxon>
        <taxon>Diacronema</taxon>
    </lineage>
</organism>
<accession>A0A8J5XH53</accession>
<evidence type="ECO:0000313" key="2">
    <source>
        <dbReference type="Proteomes" id="UP000751190"/>
    </source>
</evidence>